<dbReference type="GO" id="GO:0006825">
    <property type="term" value="P:copper ion transport"/>
    <property type="evidence" value="ECO:0007669"/>
    <property type="project" value="InterPro"/>
</dbReference>
<dbReference type="GO" id="GO:0005507">
    <property type="term" value="F:copper ion binding"/>
    <property type="evidence" value="ECO:0007669"/>
    <property type="project" value="InterPro"/>
</dbReference>
<dbReference type="SUPFAM" id="SSF55008">
    <property type="entry name" value="HMA, heavy metal-associated domain"/>
    <property type="match status" value="1"/>
</dbReference>
<evidence type="ECO:0000256" key="1">
    <source>
        <dbReference type="ARBA" id="ARBA00015313"/>
    </source>
</evidence>
<evidence type="ECO:0000313" key="6">
    <source>
        <dbReference type="Proteomes" id="UP000053326"/>
    </source>
</evidence>
<dbReference type="InterPro" id="IPR006122">
    <property type="entry name" value="HMA_Cu_ion-bd"/>
</dbReference>
<dbReference type="InterPro" id="IPR017969">
    <property type="entry name" value="Heavy-metal-associated_CS"/>
</dbReference>
<dbReference type="EMBL" id="LGFO01000010">
    <property type="protein sequence ID" value="KUK37117.1"/>
    <property type="molecule type" value="Genomic_DNA"/>
</dbReference>
<accession>A0A101FHH3</accession>
<reference evidence="6" key="1">
    <citation type="journal article" date="2015" name="MBio">
        <title>Genome-Resolved Metagenomic Analysis Reveals Roles for Candidate Phyla and Other Microbial Community Members in Biogeochemical Transformations in Oil Reservoirs.</title>
        <authorList>
            <person name="Hu P."/>
            <person name="Tom L."/>
            <person name="Singh A."/>
            <person name="Thomas B.C."/>
            <person name="Baker B.J."/>
            <person name="Piceno Y.M."/>
            <person name="Andersen G.L."/>
            <person name="Banfield J.F."/>
        </authorList>
    </citation>
    <scope>NUCLEOTIDE SEQUENCE [LARGE SCALE GENOMIC DNA]</scope>
</reference>
<dbReference type="InterPro" id="IPR000428">
    <property type="entry name" value="Cu-bd"/>
</dbReference>
<keyword evidence="2" id="KW-0479">Metal-binding</keyword>
<dbReference type="PANTHER" id="PTHR46594:SF4">
    <property type="entry name" value="P-TYPE CATION-TRANSPORTING ATPASE"/>
    <property type="match status" value="1"/>
</dbReference>
<feature type="domain" description="HMA" evidence="4">
    <location>
        <begin position="15"/>
        <end position="81"/>
    </location>
</feature>
<gene>
    <name evidence="5" type="ORF">XD66_0180</name>
</gene>
<sequence>MSCRCCGGEGLDRPREAVLKVTGMSCNHCKKAVEGALRKLDGVQDVQVKLEEDLVVIKYNPLEVGLPEFREAIEEAGYEVQE</sequence>
<proteinExistence type="predicted"/>
<evidence type="ECO:0000313" key="5">
    <source>
        <dbReference type="EMBL" id="KUK37117.1"/>
    </source>
</evidence>
<dbReference type="PROSITE" id="PS01047">
    <property type="entry name" value="HMA_1"/>
    <property type="match status" value="1"/>
</dbReference>
<dbReference type="FunFam" id="3.30.70.100:FF:000005">
    <property type="entry name" value="Copper-exporting P-type ATPase A"/>
    <property type="match status" value="1"/>
</dbReference>
<name>A0A101FHH3_9THEO</name>
<evidence type="ECO:0000256" key="3">
    <source>
        <dbReference type="ARBA" id="ARBA00023008"/>
    </source>
</evidence>
<dbReference type="Gene3D" id="3.30.70.100">
    <property type="match status" value="1"/>
</dbReference>
<dbReference type="PRINTS" id="PR00944">
    <property type="entry name" value="CUEXPORT"/>
</dbReference>
<keyword evidence="3" id="KW-0186">Copper</keyword>
<dbReference type="PANTHER" id="PTHR46594">
    <property type="entry name" value="P-TYPE CATION-TRANSPORTING ATPASE"/>
    <property type="match status" value="1"/>
</dbReference>
<dbReference type="Proteomes" id="UP000053326">
    <property type="component" value="Unassembled WGS sequence"/>
</dbReference>
<comment type="caution">
    <text evidence="5">The sequence shown here is derived from an EMBL/GenBank/DDBJ whole genome shotgun (WGS) entry which is preliminary data.</text>
</comment>
<dbReference type="Pfam" id="PF00403">
    <property type="entry name" value="HMA"/>
    <property type="match status" value="1"/>
</dbReference>
<dbReference type="CDD" id="cd00371">
    <property type="entry name" value="HMA"/>
    <property type="match status" value="1"/>
</dbReference>
<dbReference type="InterPro" id="IPR006121">
    <property type="entry name" value="HMA_dom"/>
</dbReference>
<protein>
    <recommendedName>
        <fullName evidence="1">Copper chaperone CopZ</fullName>
    </recommendedName>
</protein>
<dbReference type="PROSITE" id="PS50846">
    <property type="entry name" value="HMA_2"/>
    <property type="match status" value="1"/>
</dbReference>
<organism evidence="5 6">
    <name type="scientific">Thermacetogenium phaeum</name>
    <dbReference type="NCBI Taxonomy" id="85874"/>
    <lineage>
        <taxon>Bacteria</taxon>
        <taxon>Bacillati</taxon>
        <taxon>Bacillota</taxon>
        <taxon>Clostridia</taxon>
        <taxon>Thermoanaerobacterales</taxon>
        <taxon>Thermoanaerobacteraceae</taxon>
        <taxon>Thermacetogenium</taxon>
    </lineage>
</organism>
<evidence type="ECO:0000256" key="2">
    <source>
        <dbReference type="ARBA" id="ARBA00022723"/>
    </source>
</evidence>
<dbReference type="AlphaFoldDB" id="A0A101FHH3"/>
<evidence type="ECO:0000259" key="4">
    <source>
        <dbReference type="PROSITE" id="PS50846"/>
    </source>
</evidence>
<dbReference type="InterPro" id="IPR036163">
    <property type="entry name" value="HMA_dom_sf"/>
</dbReference>
<dbReference type="NCBIfam" id="TIGR00003">
    <property type="entry name" value="copper ion binding protein"/>
    <property type="match status" value="1"/>
</dbReference>